<feature type="region of interest" description="Disordered" evidence="1">
    <location>
        <begin position="67"/>
        <end position="88"/>
    </location>
</feature>
<reference evidence="2" key="2">
    <citation type="journal article" date="2021" name="Syst. Appl. Microbiol.">
        <title>Roseomonas hellenica sp. nov., isolated from roots of wild-growing Alkanna tinctoria.</title>
        <authorList>
            <person name="Rat A."/>
            <person name="Naranjo H.D."/>
            <person name="Lebbe L."/>
            <person name="Cnockaert M."/>
            <person name="Krigas N."/>
            <person name="Grigoriadou K."/>
            <person name="Maloupa E."/>
            <person name="Willems A."/>
        </authorList>
    </citation>
    <scope>NUCLEOTIDE SEQUENCE</scope>
    <source>
        <strain evidence="2">LMG 31231</strain>
    </source>
</reference>
<evidence type="ECO:0000313" key="3">
    <source>
        <dbReference type="Proteomes" id="UP001138751"/>
    </source>
</evidence>
<sequence>MLQPSAPKDIEKMVEATAKAMALAEHRCGTPRMVKLYLDDARKVLLDVAKSAKRQKWTIEELILALDPPKPKPKPWEKYADPPRRGGP</sequence>
<evidence type="ECO:0000313" key="2">
    <source>
        <dbReference type="EMBL" id="MBR0670517.1"/>
    </source>
</evidence>
<dbReference type="AlphaFoldDB" id="A0A9X9WTN8"/>
<dbReference type="EMBL" id="JAAEDM010000008">
    <property type="protein sequence ID" value="MBR0670517.1"/>
    <property type="molecule type" value="Genomic_DNA"/>
</dbReference>
<keyword evidence="3" id="KW-1185">Reference proteome</keyword>
<proteinExistence type="predicted"/>
<name>A0A9X9WTN8_9PROT</name>
<comment type="caution">
    <text evidence="2">The sequence shown here is derived from an EMBL/GenBank/DDBJ whole genome shotgun (WGS) entry which is preliminary data.</text>
</comment>
<dbReference type="Proteomes" id="UP001138751">
    <property type="component" value="Unassembled WGS sequence"/>
</dbReference>
<gene>
    <name evidence="2" type="ORF">GXW76_04980</name>
</gene>
<organism evidence="2 3">
    <name type="scientific">Neoroseomonas soli</name>
    <dbReference type="NCBI Taxonomy" id="1081025"/>
    <lineage>
        <taxon>Bacteria</taxon>
        <taxon>Pseudomonadati</taxon>
        <taxon>Pseudomonadota</taxon>
        <taxon>Alphaproteobacteria</taxon>
        <taxon>Acetobacterales</taxon>
        <taxon>Acetobacteraceae</taxon>
        <taxon>Neoroseomonas</taxon>
    </lineage>
</organism>
<accession>A0A9X9WTN8</accession>
<feature type="compositionally biased region" description="Basic and acidic residues" evidence="1">
    <location>
        <begin position="74"/>
        <end position="88"/>
    </location>
</feature>
<protein>
    <submittedName>
        <fullName evidence="2">Uncharacterized protein</fullName>
    </submittedName>
</protein>
<reference evidence="2" key="1">
    <citation type="submission" date="2020-01" db="EMBL/GenBank/DDBJ databases">
        <authorList>
            <person name="Rat A."/>
        </authorList>
    </citation>
    <scope>NUCLEOTIDE SEQUENCE</scope>
    <source>
        <strain evidence="2">LMG 31231</strain>
    </source>
</reference>
<dbReference type="RefSeq" id="WP_211860890.1">
    <property type="nucleotide sequence ID" value="NZ_JAAEDM010000008.1"/>
</dbReference>
<evidence type="ECO:0000256" key="1">
    <source>
        <dbReference type="SAM" id="MobiDB-lite"/>
    </source>
</evidence>